<name>A0A140GB43_GSIV</name>
<evidence type="ECO:0000313" key="2">
    <source>
        <dbReference type="EMBL" id="AMM72682.1"/>
    </source>
</evidence>
<keyword evidence="1" id="KW-0812">Transmembrane</keyword>
<sequence>MGALSNAPTRPICLANTSGTTKGGLYVRCMFSVKRASRVSLRTYSALSSASDSVRLRLTVDIFAVTVSSSSYIGFRLSLCWCVSNCSLTFVAIRSNNCILSMSLWVASTTAAALTSTLGGLYGVWDMVHSHRYCRSVSLAATAANNCSSNTVWSTGAVSRIRTSPRLSHGWLYIACSSSGGSAFASKACGTGCMLRFNNM</sequence>
<accession>A0A140GB43</accession>
<evidence type="ECO:0000313" key="3">
    <source>
        <dbReference type="Proteomes" id="UP000160611"/>
    </source>
</evidence>
<feature type="transmembrane region" description="Helical" evidence="1">
    <location>
        <begin position="105"/>
        <end position="125"/>
    </location>
</feature>
<feature type="transmembrane region" description="Helical" evidence="1">
    <location>
        <begin position="73"/>
        <end position="93"/>
    </location>
</feature>
<reference evidence="2 3" key="1">
    <citation type="journal article" date="2016" name="Apoptosis">
        <title>GSIV serine/threonine kinase can induce apoptotic cell death via p53 and pro-apoptotic gene Bax upregulation in fish cells.</title>
        <authorList>
            <person name="Reshi L."/>
            <person name="Wu H.C."/>
            <person name="Wu J.L."/>
            <person name="Wang H.V."/>
            <person name="Hong J.R."/>
        </authorList>
    </citation>
    <scope>NUCLEOTIDE SEQUENCE [LARGE SCALE GENOMIC DNA]</scope>
    <source>
        <strain evidence="2">GSIV-K1</strain>
    </source>
</reference>
<dbReference type="EMBL" id="KT804738">
    <property type="protein sequence ID" value="AMM72682.1"/>
    <property type="molecule type" value="Genomic_DNA"/>
</dbReference>
<dbReference type="Proteomes" id="UP000160611">
    <property type="component" value="Segment"/>
</dbReference>
<protein>
    <submittedName>
        <fullName evidence="2">ORF046L</fullName>
    </submittedName>
</protein>
<organism evidence="2 3">
    <name type="scientific">Giant seaperch iridovirus</name>
    <name type="common">GSIV</name>
    <dbReference type="NCBI Taxonomy" id="176655"/>
    <lineage>
        <taxon>Viruses</taxon>
        <taxon>Varidnaviria</taxon>
        <taxon>Bamfordvirae</taxon>
        <taxon>Nucleocytoviricota</taxon>
        <taxon>Megaviricetes</taxon>
        <taxon>Pimascovirales</taxon>
        <taxon>Pimascovirales incertae sedis</taxon>
        <taxon>Iridoviridae</taxon>
        <taxon>Alphairidovirinae</taxon>
        <taxon>Megalocytivirus</taxon>
        <taxon>Megalocytivirus pagrus1</taxon>
        <taxon>Infectious spleen and kidney necrosis virus</taxon>
    </lineage>
</organism>
<reference evidence="2 3" key="2">
    <citation type="journal article" date="2016" name="Genome Announc.">
        <title>Complete Genome Sequence of a Giant Sea Perch Iridovirus in Kaohsiung, Taiwan.</title>
        <authorList>
            <person name="Wen C.M."/>
            <person name="Hong J.R."/>
        </authorList>
    </citation>
    <scope>NUCLEOTIDE SEQUENCE [LARGE SCALE GENOMIC DNA]</scope>
    <source>
        <strain evidence="2">GSIV-K1</strain>
    </source>
</reference>
<evidence type="ECO:0000256" key="1">
    <source>
        <dbReference type="SAM" id="Phobius"/>
    </source>
</evidence>
<proteinExistence type="predicted"/>
<keyword evidence="1" id="KW-1133">Transmembrane helix</keyword>
<keyword evidence="1" id="KW-0472">Membrane</keyword>